<evidence type="ECO:0000256" key="4">
    <source>
        <dbReference type="ARBA" id="ARBA00022514"/>
    </source>
</evidence>
<organism evidence="11 12">
    <name type="scientific">Erinaceus europaeus</name>
    <name type="common">Western European hedgehog</name>
    <dbReference type="NCBI Taxonomy" id="9365"/>
    <lineage>
        <taxon>Eukaryota</taxon>
        <taxon>Metazoa</taxon>
        <taxon>Chordata</taxon>
        <taxon>Craniata</taxon>
        <taxon>Vertebrata</taxon>
        <taxon>Euteleostomi</taxon>
        <taxon>Mammalia</taxon>
        <taxon>Eutheria</taxon>
        <taxon>Laurasiatheria</taxon>
        <taxon>Eulipotyphla</taxon>
        <taxon>Erinaceidae</taxon>
        <taxon>Erinaceinae</taxon>
        <taxon>Erinaceus</taxon>
    </lineage>
</organism>
<dbReference type="GO" id="GO:0008009">
    <property type="term" value="F:chemokine activity"/>
    <property type="evidence" value="ECO:0007669"/>
    <property type="project" value="InterPro"/>
</dbReference>
<dbReference type="STRING" id="9365.ENSEEUP00000001794"/>
<dbReference type="PROSITE" id="PS00472">
    <property type="entry name" value="SMALL_CYTOKINES_CC"/>
    <property type="match status" value="1"/>
</dbReference>
<dbReference type="InParanoid" id="A0A1S2ZC08"/>
<dbReference type="SUPFAM" id="SSF54117">
    <property type="entry name" value="Interleukin 8-like chemokines"/>
    <property type="match status" value="1"/>
</dbReference>
<proteinExistence type="inferred from homology"/>
<dbReference type="InterPro" id="IPR000827">
    <property type="entry name" value="Chemokine_CC_CS"/>
</dbReference>
<name>A0A1S2ZC08_ERIEU</name>
<evidence type="ECO:0000256" key="7">
    <source>
        <dbReference type="ARBA" id="ARBA00023157"/>
    </source>
</evidence>
<dbReference type="SMART" id="SM00199">
    <property type="entry name" value="SCY"/>
    <property type="match status" value="1"/>
</dbReference>
<evidence type="ECO:0000313" key="12">
    <source>
        <dbReference type="RefSeq" id="XP_007517042.2"/>
    </source>
</evidence>
<evidence type="ECO:0000256" key="5">
    <source>
        <dbReference type="ARBA" id="ARBA00022525"/>
    </source>
</evidence>
<keyword evidence="5 9" id="KW-0964">Secreted</keyword>
<evidence type="ECO:0000259" key="10">
    <source>
        <dbReference type="SMART" id="SM00199"/>
    </source>
</evidence>
<evidence type="ECO:0000256" key="6">
    <source>
        <dbReference type="ARBA" id="ARBA00022729"/>
    </source>
</evidence>
<evidence type="ECO:0000256" key="8">
    <source>
        <dbReference type="ARBA" id="ARBA00023198"/>
    </source>
</evidence>
<evidence type="ECO:0000256" key="1">
    <source>
        <dbReference type="ARBA" id="ARBA00004613"/>
    </source>
</evidence>
<dbReference type="InterPro" id="IPR036048">
    <property type="entry name" value="Interleukin_8-like_sf"/>
</dbReference>
<accession>A0A1S2ZC08</accession>
<dbReference type="GO" id="GO:0048245">
    <property type="term" value="P:eosinophil chemotaxis"/>
    <property type="evidence" value="ECO:0007669"/>
    <property type="project" value="TreeGrafter"/>
</dbReference>
<dbReference type="CDD" id="cd00272">
    <property type="entry name" value="Chemokine_CC"/>
    <property type="match status" value="1"/>
</dbReference>
<keyword evidence="6" id="KW-0732">Signal</keyword>
<keyword evidence="3 9" id="KW-0145">Chemotaxis</keyword>
<dbReference type="AlphaFoldDB" id="A0A1S2ZC08"/>
<evidence type="ECO:0000256" key="2">
    <source>
        <dbReference type="ARBA" id="ARBA00010868"/>
    </source>
</evidence>
<reference evidence="12" key="1">
    <citation type="submission" date="2025-08" db="UniProtKB">
        <authorList>
            <consortium name="RefSeq"/>
        </authorList>
    </citation>
    <scope>IDENTIFICATION</scope>
</reference>
<evidence type="ECO:0000256" key="3">
    <source>
        <dbReference type="ARBA" id="ARBA00022500"/>
    </source>
</evidence>
<keyword evidence="7" id="KW-1015">Disulfide bond</keyword>
<dbReference type="InterPro" id="IPR039809">
    <property type="entry name" value="Chemokine_b/g/d"/>
</dbReference>
<gene>
    <name evidence="12" type="primary">LOC103108112</name>
</gene>
<feature type="domain" description="Chemokine interleukin-8-like" evidence="10">
    <location>
        <begin position="81"/>
        <end position="140"/>
    </location>
</feature>
<dbReference type="FunCoup" id="A0A1S2ZC08">
    <property type="interactions" value="110"/>
</dbReference>
<dbReference type="GO" id="GO:0006954">
    <property type="term" value="P:inflammatory response"/>
    <property type="evidence" value="ECO:0007669"/>
    <property type="project" value="UniProtKB-KW"/>
</dbReference>
<keyword evidence="4 9" id="KW-0202">Cytokine</keyword>
<dbReference type="GO" id="GO:0005615">
    <property type="term" value="C:extracellular space"/>
    <property type="evidence" value="ECO:0007669"/>
    <property type="project" value="UniProtKB-KW"/>
</dbReference>
<evidence type="ECO:0000313" key="11">
    <source>
        <dbReference type="Proteomes" id="UP001652624"/>
    </source>
</evidence>
<dbReference type="GO" id="GO:0030335">
    <property type="term" value="P:positive regulation of cell migration"/>
    <property type="evidence" value="ECO:0007669"/>
    <property type="project" value="TreeGrafter"/>
</dbReference>
<comment type="subcellular location">
    <subcellularLocation>
        <location evidence="1 9">Secreted</location>
    </subcellularLocation>
</comment>
<dbReference type="Gene3D" id="2.40.50.40">
    <property type="match status" value="1"/>
</dbReference>
<dbReference type="eggNOG" id="ENOG502S8M4">
    <property type="taxonomic scope" value="Eukaryota"/>
</dbReference>
<dbReference type="InterPro" id="IPR001811">
    <property type="entry name" value="Chemokine_IL8-like_dom"/>
</dbReference>
<comment type="similarity">
    <text evidence="2 9">Belongs to the intercrine beta (chemokine CC) family.</text>
</comment>
<dbReference type="OrthoDB" id="9404618at2759"/>
<keyword evidence="8" id="KW-0395">Inflammatory response</keyword>
<dbReference type="PANTHER" id="PTHR12015:SF147">
    <property type="entry name" value="C-C MOTIF CHEMOKINE 13"/>
    <property type="match status" value="1"/>
</dbReference>
<dbReference type="GO" id="GO:0061844">
    <property type="term" value="P:antimicrobial humoral immune response mediated by antimicrobial peptide"/>
    <property type="evidence" value="ECO:0007669"/>
    <property type="project" value="TreeGrafter"/>
</dbReference>
<dbReference type="GeneID" id="103108112"/>
<keyword evidence="11" id="KW-1185">Reference proteome</keyword>
<evidence type="ECO:0000256" key="9">
    <source>
        <dbReference type="RuleBase" id="RU361150"/>
    </source>
</evidence>
<sequence length="154" mass="17581">MTPSRQFQYFLVKIQNVYGILRPARAARATERPRQIQKATFRRLTFSSSDSIMKVSTMFLCLLLTAAALSIQVLSHPASIATVCCFTMTGKKISFQRLQSYRRITGNKCPQKAVIFKTKLVKDICADPQKKWVQDAIKYLDQKSQTLKKNQTNV</sequence>
<protein>
    <recommendedName>
        <fullName evidence="9">C-C motif chemokine</fullName>
    </recommendedName>
</protein>
<dbReference type="GO" id="GO:0048020">
    <property type="term" value="F:CCR chemokine receptor binding"/>
    <property type="evidence" value="ECO:0007669"/>
    <property type="project" value="TreeGrafter"/>
</dbReference>
<dbReference type="PANTHER" id="PTHR12015">
    <property type="entry name" value="SMALL INDUCIBLE CYTOKINE A"/>
    <property type="match status" value="1"/>
</dbReference>
<dbReference type="RefSeq" id="XP_007517042.2">
    <property type="nucleotide sequence ID" value="XM_007516980.2"/>
</dbReference>
<dbReference type="Pfam" id="PF00048">
    <property type="entry name" value="IL8"/>
    <property type="match status" value="1"/>
</dbReference>
<dbReference type="GO" id="GO:0070098">
    <property type="term" value="P:chemokine-mediated signaling pathway"/>
    <property type="evidence" value="ECO:0007669"/>
    <property type="project" value="TreeGrafter"/>
</dbReference>
<dbReference type="Proteomes" id="UP001652624">
    <property type="component" value="Chromosome 12"/>
</dbReference>